<dbReference type="GO" id="GO:0003723">
    <property type="term" value="F:RNA binding"/>
    <property type="evidence" value="ECO:0007669"/>
    <property type="project" value="UniProtKB-UniRule"/>
</dbReference>
<organism evidence="5">
    <name type="scientific">Culex pipiens</name>
    <name type="common">House mosquito</name>
    <dbReference type="NCBI Taxonomy" id="7175"/>
    <lineage>
        <taxon>Eukaryota</taxon>
        <taxon>Metazoa</taxon>
        <taxon>Ecdysozoa</taxon>
        <taxon>Arthropoda</taxon>
        <taxon>Hexapoda</taxon>
        <taxon>Insecta</taxon>
        <taxon>Pterygota</taxon>
        <taxon>Neoptera</taxon>
        <taxon>Endopterygota</taxon>
        <taxon>Diptera</taxon>
        <taxon>Nematocera</taxon>
        <taxon>Culicoidea</taxon>
        <taxon>Culicidae</taxon>
        <taxon>Culicinae</taxon>
        <taxon>Culicini</taxon>
        <taxon>Culex</taxon>
        <taxon>Culex</taxon>
    </lineage>
</organism>
<dbReference type="CDD" id="cd00590">
    <property type="entry name" value="RRM_SF"/>
    <property type="match status" value="1"/>
</dbReference>
<keyword evidence="1 2" id="KW-0694">RNA-binding</keyword>
<dbReference type="AlphaFoldDB" id="A0A8D8AIH1"/>
<feature type="domain" description="RRM" evidence="4">
    <location>
        <begin position="198"/>
        <end position="269"/>
    </location>
</feature>
<evidence type="ECO:0000256" key="3">
    <source>
        <dbReference type="SAM" id="MobiDB-lite"/>
    </source>
</evidence>
<dbReference type="PANTHER" id="PTHR48024">
    <property type="entry name" value="GEO13361P1-RELATED"/>
    <property type="match status" value="1"/>
</dbReference>
<evidence type="ECO:0000256" key="1">
    <source>
        <dbReference type="ARBA" id="ARBA00022884"/>
    </source>
</evidence>
<dbReference type="Pfam" id="PF00076">
    <property type="entry name" value="RRM_1"/>
    <property type="match status" value="2"/>
</dbReference>
<evidence type="ECO:0000259" key="4">
    <source>
        <dbReference type="PROSITE" id="PS50102"/>
    </source>
</evidence>
<feature type="domain" description="RRM" evidence="4">
    <location>
        <begin position="105"/>
        <end position="190"/>
    </location>
</feature>
<dbReference type="PANTHER" id="PTHR48024:SF56">
    <property type="entry name" value="HETEROGENEOUS NUCLEAR RIBONUCLEOPROTEIN A0"/>
    <property type="match status" value="1"/>
</dbReference>
<sequence length="334" mass="37956">MAVKGRKDRQTNSKKSSNNEKHEVTIDASRNEEFSSQNGASSVFPEEKKNENSNKCEKVENKASVESEEDSCDDNVKSNENQNDWAEDEKPAAESSNEKIPKEDSSIFIGNAPIGIKVEKIKAHFLKYGKIKKCTVIKDINANSHFRRTYPHISAIIYIDFIDAEAARNACQENQKIFEGKRLRVSLARERKPINKEATLFVGNLKYSTSEEQLFDEFVEFGEIDMVRIIAGKGFGFVHFADPASVDKAAVKNKIKFNGREIHVERSRPPIQKESSEQESIDRAIASQNLLKKQQAPGGYLNYRRNQTRNQLALELLERVINVQCRRPKSGIKF</sequence>
<dbReference type="GO" id="GO:0005634">
    <property type="term" value="C:nucleus"/>
    <property type="evidence" value="ECO:0007669"/>
    <property type="project" value="TreeGrafter"/>
</dbReference>
<feature type="compositionally biased region" description="Basic and acidic residues" evidence="3">
    <location>
        <begin position="17"/>
        <end position="33"/>
    </location>
</feature>
<evidence type="ECO:0000313" key="5">
    <source>
        <dbReference type="EMBL" id="CAG6456439.1"/>
    </source>
</evidence>
<evidence type="ECO:0000256" key="2">
    <source>
        <dbReference type="PROSITE-ProRule" id="PRU00176"/>
    </source>
</evidence>
<feature type="region of interest" description="Disordered" evidence="3">
    <location>
        <begin position="1"/>
        <end position="101"/>
    </location>
</feature>
<accession>A0A8D8AIH1</accession>
<dbReference type="InterPro" id="IPR050886">
    <property type="entry name" value="RNA-binding_reg"/>
</dbReference>
<dbReference type="SMART" id="SM00360">
    <property type="entry name" value="RRM"/>
    <property type="match status" value="2"/>
</dbReference>
<feature type="compositionally biased region" description="Basic and acidic residues" evidence="3">
    <location>
        <begin position="45"/>
        <end position="65"/>
    </location>
</feature>
<protein>
    <submittedName>
        <fullName evidence="5">RNA-binding protein 34</fullName>
    </submittedName>
</protein>
<proteinExistence type="predicted"/>
<dbReference type="InterPro" id="IPR012677">
    <property type="entry name" value="Nucleotide-bd_a/b_plait_sf"/>
</dbReference>
<dbReference type="SUPFAM" id="SSF54928">
    <property type="entry name" value="RNA-binding domain, RBD"/>
    <property type="match status" value="2"/>
</dbReference>
<name>A0A8D8AIH1_CULPI</name>
<reference evidence="5" key="1">
    <citation type="submission" date="2021-05" db="EMBL/GenBank/DDBJ databases">
        <authorList>
            <person name="Alioto T."/>
            <person name="Alioto T."/>
            <person name="Gomez Garrido J."/>
        </authorList>
    </citation>
    <scope>NUCLEOTIDE SEQUENCE</scope>
</reference>
<dbReference type="InterPro" id="IPR000504">
    <property type="entry name" value="RRM_dom"/>
</dbReference>
<dbReference type="EMBL" id="HBUE01030913">
    <property type="protein sequence ID" value="CAG6456439.1"/>
    <property type="molecule type" value="Transcribed_RNA"/>
</dbReference>
<feature type="compositionally biased region" description="Basic and acidic residues" evidence="3">
    <location>
        <begin position="88"/>
        <end position="101"/>
    </location>
</feature>
<dbReference type="Gene3D" id="3.30.70.330">
    <property type="match status" value="2"/>
</dbReference>
<dbReference type="PROSITE" id="PS50102">
    <property type="entry name" value="RRM"/>
    <property type="match status" value="2"/>
</dbReference>
<dbReference type="InterPro" id="IPR035979">
    <property type="entry name" value="RBD_domain_sf"/>
</dbReference>